<keyword evidence="2" id="KW-0547">Nucleotide-binding</keyword>
<reference evidence="5 6" key="1">
    <citation type="submission" date="2013-08" db="EMBL/GenBank/DDBJ databases">
        <title>The genome sequence of Skermanella stibiiresistens.</title>
        <authorList>
            <person name="Zhu W."/>
            <person name="Wang G."/>
        </authorList>
    </citation>
    <scope>NUCLEOTIDE SEQUENCE [LARGE SCALE GENOMIC DNA]</scope>
    <source>
        <strain evidence="5 6">SB22</strain>
    </source>
</reference>
<dbReference type="InterPro" id="IPR003593">
    <property type="entry name" value="AAA+_ATPase"/>
</dbReference>
<evidence type="ECO:0000313" key="6">
    <source>
        <dbReference type="Proteomes" id="UP000019486"/>
    </source>
</evidence>
<dbReference type="STRING" id="1385369.N825_13145"/>
<dbReference type="GO" id="GO:0005524">
    <property type="term" value="F:ATP binding"/>
    <property type="evidence" value="ECO:0007669"/>
    <property type="project" value="UniProtKB-KW"/>
</dbReference>
<evidence type="ECO:0000256" key="2">
    <source>
        <dbReference type="ARBA" id="ARBA00022741"/>
    </source>
</evidence>
<dbReference type="Gene3D" id="3.40.50.300">
    <property type="entry name" value="P-loop containing nucleotide triphosphate hydrolases"/>
    <property type="match status" value="1"/>
</dbReference>
<keyword evidence="3 5" id="KW-0067">ATP-binding</keyword>
<comment type="caution">
    <text evidence="5">The sequence shown here is derived from an EMBL/GenBank/DDBJ whole genome shotgun (WGS) entry which is preliminary data.</text>
</comment>
<organism evidence="5 6">
    <name type="scientific">Skermanella stibiiresistens SB22</name>
    <dbReference type="NCBI Taxonomy" id="1385369"/>
    <lineage>
        <taxon>Bacteria</taxon>
        <taxon>Pseudomonadati</taxon>
        <taxon>Pseudomonadota</taxon>
        <taxon>Alphaproteobacteria</taxon>
        <taxon>Rhodospirillales</taxon>
        <taxon>Azospirillaceae</taxon>
        <taxon>Skermanella</taxon>
    </lineage>
</organism>
<dbReference type="InterPro" id="IPR003439">
    <property type="entry name" value="ABC_transporter-like_ATP-bd"/>
</dbReference>
<dbReference type="InterPro" id="IPR027417">
    <property type="entry name" value="P-loop_NTPase"/>
</dbReference>
<evidence type="ECO:0000256" key="1">
    <source>
        <dbReference type="ARBA" id="ARBA00022448"/>
    </source>
</evidence>
<proteinExistence type="predicted"/>
<evidence type="ECO:0000313" key="5">
    <source>
        <dbReference type="EMBL" id="EWY38432.1"/>
    </source>
</evidence>
<feature type="domain" description="ABC transporter" evidence="4">
    <location>
        <begin position="1"/>
        <end position="207"/>
    </location>
</feature>
<dbReference type="Proteomes" id="UP000019486">
    <property type="component" value="Unassembled WGS sequence"/>
</dbReference>
<keyword evidence="6" id="KW-1185">Reference proteome</keyword>
<name>W9H146_9PROT</name>
<dbReference type="SUPFAM" id="SSF52540">
    <property type="entry name" value="P-loop containing nucleoside triphosphate hydrolases"/>
    <property type="match status" value="1"/>
</dbReference>
<evidence type="ECO:0000256" key="3">
    <source>
        <dbReference type="ARBA" id="ARBA00022840"/>
    </source>
</evidence>
<dbReference type="InterPro" id="IPR050093">
    <property type="entry name" value="ABC_SmlMolc_Importer"/>
</dbReference>
<dbReference type="SMART" id="SM00382">
    <property type="entry name" value="AAA"/>
    <property type="match status" value="1"/>
</dbReference>
<gene>
    <name evidence="5" type="ORF">N825_13145</name>
</gene>
<accession>W9H146</accession>
<dbReference type="PATRIC" id="fig|1385369.3.peg.4515"/>
<dbReference type="PROSITE" id="PS50893">
    <property type="entry name" value="ABC_TRANSPORTER_2"/>
    <property type="match status" value="1"/>
</dbReference>
<dbReference type="PANTHER" id="PTHR42781:SF4">
    <property type="entry name" value="SPERMIDINE_PUTRESCINE IMPORT ATP-BINDING PROTEIN POTA"/>
    <property type="match status" value="1"/>
</dbReference>
<sequence>MELDRVGLALDGRQLIAPLSLVIEGGRVAVLMGPSGSGKSSLLAHLCGTLPPQFEAAGRVTLDGADLTDLPPERRRVGILFQDDLLFPHMSVAENLAFGLVSRVRGRAERRAVVERALADADLAGFGGRDPATLSGGQRARVALMRALLAEPAALLLDEPFGKLDAALRDRFRAWVFDHARRRGLPTLLVTHDPDDAREADRPVIQLA</sequence>
<dbReference type="EMBL" id="AVFL01000018">
    <property type="protein sequence ID" value="EWY38432.1"/>
    <property type="molecule type" value="Genomic_DNA"/>
</dbReference>
<dbReference type="Pfam" id="PF00005">
    <property type="entry name" value="ABC_tran"/>
    <property type="match status" value="1"/>
</dbReference>
<evidence type="ECO:0000259" key="4">
    <source>
        <dbReference type="PROSITE" id="PS50893"/>
    </source>
</evidence>
<dbReference type="GO" id="GO:0016887">
    <property type="term" value="F:ATP hydrolysis activity"/>
    <property type="evidence" value="ECO:0007669"/>
    <property type="project" value="InterPro"/>
</dbReference>
<dbReference type="AlphaFoldDB" id="W9H146"/>
<protein>
    <submittedName>
        <fullName evidence="5">ABC transporter ATP-binding protein</fullName>
    </submittedName>
</protein>
<keyword evidence="1" id="KW-0813">Transport</keyword>
<dbReference type="PANTHER" id="PTHR42781">
    <property type="entry name" value="SPERMIDINE/PUTRESCINE IMPORT ATP-BINDING PROTEIN POTA"/>
    <property type="match status" value="1"/>
</dbReference>